<keyword evidence="2" id="KW-0203">Cytokinin biosynthesis</keyword>
<organism evidence="3 4">
    <name type="scientific">Actinomadura mexicana</name>
    <dbReference type="NCBI Taxonomy" id="134959"/>
    <lineage>
        <taxon>Bacteria</taxon>
        <taxon>Bacillati</taxon>
        <taxon>Actinomycetota</taxon>
        <taxon>Actinomycetes</taxon>
        <taxon>Streptosporangiales</taxon>
        <taxon>Thermomonosporaceae</taxon>
        <taxon>Actinomadura</taxon>
    </lineage>
</organism>
<dbReference type="NCBIfam" id="TIGR00730">
    <property type="entry name" value="Rossman fold protein, TIGR00730 family"/>
    <property type="match status" value="1"/>
</dbReference>
<dbReference type="Pfam" id="PF03641">
    <property type="entry name" value="Lysine_decarbox"/>
    <property type="match status" value="1"/>
</dbReference>
<dbReference type="GO" id="GO:0102682">
    <property type="term" value="F:cytokinin riboside 5'-monophosphate phosphoribohydrolase activity"/>
    <property type="evidence" value="ECO:0007669"/>
    <property type="project" value="RHEA"/>
</dbReference>
<keyword evidence="2" id="KW-0378">Hydrolase</keyword>
<reference evidence="4" key="1">
    <citation type="submission" date="2017-06" db="EMBL/GenBank/DDBJ databases">
        <authorList>
            <person name="Varghese N."/>
            <person name="Submissions S."/>
        </authorList>
    </citation>
    <scope>NUCLEOTIDE SEQUENCE [LARGE SCALE GENOMIC DNA]</scope>
    <source>
        <strain evidence="4">DSM 44485</strain>
    </source>
</reference>
<dbReference type="OrthoDB" id="9801098at2"/>
<accession>A0A238X177</accession>
<dbReference type="InterPro" id="IPR005269">
    <property type="entry name" value="LOG"/>
</dbReference>
<dbReference type="EC" id="3.2.2.n1" evidence="2"/>
<evidence type="ECO:0000256" key="2">
    <source>
        <dbReference type="RuleBase" id="RU363015"/>
    </source>
</evidence>
<dbReference type="InterPro" id="IPR031100">
    <property type="entry name" value="LOG_fam"/>
</dbReference>
<protein>
    <recommendedName>
        <fullName evidence="2">Cytokinin riboside 5'-monophosphate phosphoribohydrolase</fullName>
        <ecNumber evidence="2">3.2.2.n1</ecNumber>
    </recommendedName>
</protein>
<evidence type="ECO:0000256" key="1">
    <source>
        <dbReference type="ARBA" id="ARBA00006763"/>
    </source>
</evidence>
<comment type="similarity">
    <text evidence="1 2">Belongs to the LOG family.</text>
</comment>
<sequence>MDEPRSTTAVRLGRVNSRKPLAVCVFCSSSGKIDRRYVDFAAEAGAELARRGHSLVSGGAQVSCMGAVARAARAGGARTVGVIPEGLVSVEISDEDNDELIVTADMRARKGEMDRRSDAFLVLPGGIGTLEELFEVWTARVLAMHDKPVVILDPTGVYEPLRELMKGLTEQGFARPKIWDAVGWSSTVPEAFDLLEREQPRIGFSTEDYAEAEL</sequence>
<dbReference type="GO" id="GO:0005829">
    <property type="term" value="C:cytosol"/>
    <property type="evidence" value="ECO:0007669"/>
    <property type="project" value="TreeGrafter"/>
</dbReference>
<dbReference type="SUPFAM" id="SSF102405">
    <property type="entry name" value="MCP/YpsA-like"/>
    <property type="match status" value="1"/>
</dbReference>
<dbReference type="GO" id="GO:0009691">
    <property type="term" value="P:cytokinin biosynthetic process"/>
    <property type="evidence" value="ECO:0007669"/>
    <property type="project" value="UniProtKB-UniRule"/>
</dbReference>
<dbReference type="Proteomes" id="UP000198420">
    <property type="component" value="Unassembled WGS sequence"/>
</dbReference>
<dbReference type="EMBL" id="FZNP01000003">
    <property type="protein sequence ID" value="SNR52685.1"/>
    <property type="molecule type" value="Genomic_DNA"/>
</dbReference>
<dbReference type="Gene3D" id="3.40.50.450">
    <property type="match status" value="1"/>
</dbReference>
<proteinExistence type="inferred from homology"/>
<comment type="catalytic activity">
    <reaction evidence="2">
        <text>9-ribosyl-trans-zeatin 5'-phosphate + H2O = trans-zeatin + D-ribose 5-phosphate</text>
        <dbReference type="Rhea" id="RHEA:48564"/>
        <dbReference type="ChEBI" id="CHEBI:15377"/>
        <dbReference type="ChEBI" id="CHEBI:16522"/>
        <dbReference type="ChEBI" id="CHEBI:78346"/>
        <dbReference type="ChEBI" id="CHEBI:87947"/>
        <dbReference type="EC" id="3.2.2.n1"/>
    </reaction>
</comment>
<dbReference type="AlphaFoldDB" id="A0A238X177"/>
<gene>
    <name evidence="3" type="ORF">SAMN06265355_103577</name>
</gene>
<evidence type="ECO:0000313" key="3">
    <source>
        <dbReference type="EMBL" id="SNR52685.1"/>
    </source>
</evidence>
<dbReference type="PANTHER" id="PTHR31223:SF70">
    <property type="entry name" value="LOG FAMILY PROTEIN YJL055W"/>
    <property type="match status" value="1"/>
</dbReference>
<evidence type="ECO:0000313" key="4">
    <source>
        <dbReference type="Proteomes" id="UP000198420"/>
    </source>
</evidence>
<keyword evidence="4" id="KW-1185">Reference proteome</keyword>
<comment type="catalytic activity">
    <reaction evidence="2">
        <text>N(6)-(dimethylallyl)adenosine 5'-phosphate + H2O = N(6)-dimethylallyladenine + D-ribose 5-phosphate</text>
        <dbReference type="Rhea" id="RHEA:48560"/>
        <dbReference type="ChEBI" id="CHEBI:15377"/>
        <dbReference type="ChEBI" id="CHEBI:17660"/>
        <dbReference type="ChEBI" id="CHEBI:57526"/>
        <dbReference type="ChEBI" id="CHEBI:78346"/>
        <dbReference type="EC" id="3.2.2.n1"/>
    </reaction>
</comment>
<dbReference type="PANTHER" id="PTHR31223">
    <property type="entry name" value="LOG FAMILY PROTEIN YJL055W"/>
    <property type="match status" value="1"/>
</dbReference>
<name>A0A238X177_9ACTN</name>